<feature type="transmembrane region" description="Helical" evidence="1">
    <location>
        <begin position="118"/>
        <end position="138"/>
    </location>
</feature>
<evidence type="ECO:0000313" key="6">
    <source>
        <dbReference type="EMBL" id="ORX62853.1"/>
    </source>
</evidence>
<dbReference type="FunFam" id="3.60.10.10:FF:000031">
    <property type="entry name" value="Calcofluor white hypersensitive protein"/>
    <property type="match status" value="1"/>
</dbReference>
<feature type="transmembrane region" description="Helical" evidence="1">
    <location>
        <begin position="512"/>
        <end position="529"/>
    </location>
</feature>
<keyword evidence="1" id="KW-1133">Transmembrane helix</keyword>
<dbReference type="SUPFAM" id="SSF56219">
    <property type="entry name" value="DNase I-like"/>
    <property type="match status" value="1"/>
</dbReference>
<feature type="domain" description="CWH43-like N-terminal" evidence="2">
    <location>
        <begin position="26"/>
        <end position="238"/>
    </location>
</feature>
<feature type="domain" description="PGAP2IP C-terminal nuclease-like" evidence="5">
    <location>
        <begin position="702"/>
        <end position="931"/>
    </location>
</feature>
<evidence type="ECO:0000259" key="5">
    <source>
        <dbReference type="Pfam" id="PF23226"/>
    </source>
</evidence>
<dbReference type="AlphaFoldDB" id="A0A1X2GXP0"/>
<dbReference type="InterPro" id="IPR036691">
    <property type="entry name" value="Endo/exonu/phosph_ase_sf"/>
</dbReference>
<feature type="transmembrane region" description="Helical" evidence="1">
    <location>
        <begin position="536"/>
        <end position="555"/>
    </location>
</feature>
<organism evidence="6 7">
    <name type="scientific">Hesseltinella vesiculosa</name>
    <dbReference type="NCBI Taxonomy" id="101127"/>
    <lineage>
        <taxon>Eukaryota</taxon>
        <taxon>Fungi</taxon>
        <taxon>Fungi incertae sedis</taxon>
        <taxon>Mucoromycota</taxon>
        <taxon>Mucoromycotina</taxon>
        <taxon>Mucoromycetes</taxon>
        <taxon>Mucorales</taxon>
        <taxon>Cunninghamellaceae</taxon>
        <taxon>Hesseltinella</taxon>
    </lineage>
</organism>
<dbReference type="GO" id="GO:0016020">
    <property type="term" value="C:membrane"/>
    <property type="evidence" value="ECO:0007669"/>
    <property type="project" value="GOC"/>
</dbReference>
<feature type="domain" description="PGAP2IP first transmembrane" evidence="4">
    <location>
        <begin position="292"/>
        <end position="446"/>
    </location>
</feature>
<accession>A0A1X2GXP0</accession>
<dbReference type="OrthoDB" id="68581at2759"/>
<reference evidence="6 7" key="1">
    <citation type="submission" date="2016-07" db="EMBL/GenBank/DDBJ databases">
        <title>Pervasive Adenine N6-methylation of Active Genes in Fungi.</title>
        <authorList>
            <consortium name="DOE Joint Genome Institute"/>
            <person name="Mondo S.J."/>
            <person name="Dannebaum R.O."/>
            <person name="Kuo R.C."/>
            <person name="Labutti K."/>
            <person name="Haridas S."/>
            <person name="Kuo A."/>
            <person name="Salamov A."/>
            <person name="Ahrendt S.R."/>
            <person name="Lipzen A."/>
            <person name="Sullivan W."/>
            <person name="Andreopoulos W.B."/>
            <person name="Clum A."/>
            <person name="Lindquist E."/>
            <person name="Daum C."/>
            <person name="Ramamoorthy G.K."/>
            <person name="Gryganskyi A."/>
            <person name="Culley D."/>
            <person name="Magnuson J.K."/>
            <person name="James T.Y."/>
            <person name="O'Malley M.A."/>
            <person name="Stajich J.E."/>
            <person name="Spatafora J.W."/>
            <person name="Visel A."/>
            <person name="Grigoriev I.V."/>
        </authorList>
    </citation>
    <scope>NUCLEOTIDE SEQUENCE [LARGE SCALE GENOMIC DNA]</scope>
    <source>
        <strain evidence="6 7">NRRL 3301</strain>
    </source>
</reference>
<feature type="transmembrane region" description="Helical" evidence="1">
    <location>
        <begin position="150"/>
        <end position="170"/>
    </location>
</feature>
<evidence type="ECO:0000259" key="4">
    <source>
        <dbReference type="Pfam" id="PF23022"/>
    </source>
</evidence>
<feature type="transmembrane region" description="Helical" evidence="1">
    <location>
        <begin position="398"/>
        <end position="417"/>
    </location>
</feature>
<evidence type="ECO:0000259" key="2">
    <source>
        <dbReference type="Pfam" id="PF10277"/>
    </source>
</evidence>
<feature type="domain" description="PGAP2IP second transmembrane" evidence="3">
    <location>
        <begin position="470"/>
        <end position="645"/>
    </location>
</feature>
<keyword evidence="1" id="KW-0472">Membrane</keyword>
<feature type="transmembrane region" description="Helical" evidence="1">
    <location>
        <begin position="83"/>
        <end position="106"/>
    </location>
</feature>
<sequence length="973" mass="109481">MPVARRSTSAPRRAVNPVTIAKIPAKFISYSHTAFAYCAFILALIAGCYTHYYKIVENEYFGYPDEWFPSVSATTGDRYPARAIFQIFIALTSGPRFALVLLWYFYTTRSSQTSSPGFGKFLLVVGLIRTLSCGGWTYITSTDDHLAHDIAMVVYLLCTLPWQLGTLYTTPGKYPAARKWRRIFTCAFFGSLPPMIYYFIQHKVHRIPGAYTTYAFFEWSLILYDVAFDAVTAIDFQNFEFNIIDHSGTDASASVPALGATMAGRSQELISPAALHVLDLARGFLTETYLAYVSWSMLTSLALLIWYFPLWHMGLSGFEAFLFITQAPMILGIAPLRRLMAKYRGVFHLISLMGVASYLKQDPVWRLSLTAIGLGISMATWCATWFENRQSSASLERSVLTWGLGLLLHSLVKMAWYTENPIWPIMHKENGGVNAIGIALGVLASIDVLFRDLSSSSSEKPKQPKQSQLKGSWLSAAAGFGALFFALHSIFTDSCTVMRWSVGGYPSYGPEPVPWGAFTITVLALGLGLSSNQRLVLSVPWYALGCAGCAVFYVFSGWPAYFGGLALGMVLMSVTPALVRAMAAHGAFKTLATTYLVYNVLCLAHVWTVAYAFVPGGPLLRERTHWVLAAMMLLIGAGLLNARKQFVQEKKEPKISTQFHVFKDTRYMTRLSLIAIVAMSILVAFKRTVTRLTPVPYTTSEKSFTAGIWTIHFALDDDMWASEVRMRDAIRDLELDVVGLLESDTERIIMGNRDWAQFIAEDLGYYIDYGPSTMKHTWGCLMLSKFPIVKSTHHLLPSPVGELACAIHATLDVYGQEVDFIVSHNGQEEDPLDRKLQTTELARIMRESPNPFVFLGYVVTKPQQQPLYYILFDDGHINDIDPTDWDRWCQYIGYRGLRRVGYARVSHGRITDTEIQTGKFQIVDNPQEFWKASYDRLPESSIPPALRYPQMFYGEGVRGHRYHVFNEPRYFEH</sequence>
<keyword evidence="7" id="KW-1185">Reference proteome</keyword>
<feature type="transmembrane region" description="Helical" evidence="1">
    <location>
        <begin position="667"/>
        <end position="685"/>
    </location>
</feature>
<dbReference type="InterPro" id="IPR051916">
    <property type="entry name" value="GPI-anchor_lipid_remodeler"/>
</dbReference>
<dbReference type="Pfam" id="PF23226">
    <property type="entry name" value="Exo_endo_phos_PGAP2IP"/>
    <property type="match status" value="1"/>
</dbReference>
<dbReference type="InterPro" id="IPR019402">
    <property type="entry name" value="CWH43_N"/>
</dbReference>
<dbReference type="InterPro" id="IPR057315">
    <property type="entry name" value="Exo_endo_phos_PGAP2IP_C"/>
</dbReference>
<dbReference type="Pfam" id="PF23021">
    <property type="entry name" value="6TM_2nd_PGAP2IP"/>
    <property type="match status" value="1"/>
</dbReference>
<feature type="transmembrane region" description="Helical" evidence="1">
    <location>
        <begin position="34"/>
        <end position="53"/>
    </location>
</feature>
<feature type="transmembrane region" description="Helical" evidence="1">
    <location>
        <begin position="365"/>
        <end position="386"/>
    </location>
</feature>
<feature type="transmembrane region" description="Helical" evidence="1">
    <location>
        <begin position="626"/>
        <end position="646"/>
    </location>
</feature>
<evidence type="ECO:0000256" key="1">
    <source>
        <dbReference type="SAM" id="Phobius"/>
    </source>
</evidence>
<feature type="transmembrane region" description="Helical" evidence="1">
    <location>
        <begin position="561"/>
        <end position="583"/>
    </location>
</feature>
<feature type="transmembrane region" description="Helical" evidence="1">
    <location>
        <begin position="432"/>
        <end position="450"/>
    </location>
</feature>
<dbReference type="InterPro" id="IPR053912">
    <property type="entry name" value="PGAP2IP_TM_1nd"/>
</dbReference>
<keyword evidence="1" id="KW-0812">Transmembrane</keyword>
<dbReference type="InterPro" id="IPR053911">
    <property type="entry name" value="PGAP2IP_TM_2nd"/>
</dbReference>
<gene>
    <name evidence="6" type="ORF">DM01DRAFT_1297685</name>
</gene>
<feature type="transmembrane region" description="Helical" evidence="1">
    <location>
        <begin position="471"/>
        <end position="492"/>
    </location>
</feature>
<proteinExistence type="predicted"/>
<dbReference type="Gene3D" id="3.60.10.10">
    <property type="entry name" value="Endonuclease/exonuclease/phosphatase"/>
    <property type="match status" value="1"/>
</dbReference>
<dbReference type="GO" id="GO:0005783">
    <property type="term" value="C:endoplasmic reticulum"/>
    <property type="evidence" value="ECO:0007669"/>
    <property type="project" value="TreeGrafter"/>
</dbReference>
<dbReference type="STRING" id="101127.A0A1X2GXP0"/>
<protein>
    <recommendedName>
        <fullName evidence="8">Calcofluor white hypersensitive protein</fullName>
    </recommendedName>
</protein>
<dbReference type="Proteomes" id="UP000242146">
    <property type="component" value="Unassembled WGS sequence"/>
</dbReference>
<comment type="caution">
    <text evidence="6">The sequence shown here is derived from an EMBL/GenBank/DDBJ whole genome shotgun (WGS) entry which is preliminary data.</text>
</comment>
<dbReference type="PANTHER" id="PTHR14859:SF1">
    <property type="entry name" value="PGAP2-INTERACTING PROTEIN"/>
    <property type="match status" value="1"/>
</dbReference>
<feature type="transmembrane region" description="Helical" evidence="1">
    <location>
        <begin position="595"/>
        <end position="614"/>
    </location>
</feature>
<dbReference type="GO" id="GO:0006506">
    <property type="term" value="P:GPI anchor biosynthetic process"/>
    <property type="evidence" value="ECO:0007669"/>
    <property type="project" value="TreeGrafter"/>
</dbReference>
<evidence type="ECO:0000259" key="3">
    <source>
        <dbReference type="Pfam" id="PF23021"/>
    </source>
</evidence>
<dbReference type="Pfam" id="PF10277">
    <property type="entry name" value="Frag1"/>
    <property type="match status" value="1"/>
</dbReference>
<dbReference type="Pfam" id="PF23022">
    <property type="entry name" value="6TM_1st_PGAP2IP"/>
    <property type="match status" value="1"/>
</dbReference>
<dbReference type="PANTHER" id="PTHR14859">
    <property type="entry name" value="CALCOFLUOR WHITE HYPERSENSITIVE PROTEIN PRECURSOR"/>
    <property type="match status" value="1"/>
</dbReference>
<feature type="transmembrane region" description="Helical" evidence="1">
    <location>
        <begin position="289"/>
        <end position="308"/>
    </location>
</feature>
<evidence type="ECO:0000313" key="7">
    <source>
        <dbReference type="Proteomes" id="UP000242146"/>
    </source>
</evidence>
<evidence type="ECO:0008006" key="8">
    <source>
        <dbReference type="Google" id="ProtNLM"/>
    </source>
</evidence>
<dbReference type="EMBL" id="MCGT01000001">
    <property type="protein sequence ID" value="ORX62853.1"/>
    <property type="molecule type" value="Genomic_DNA"/>
</dbReference>
<dbReference type="GO" id="GO:0031505">
    <property type="term" value="P:fungal-type cell wall organization"/>
    <property type="evidence" value="ECO:0007669"/>
    <property type="project" value="TreeGrafter"/>
</dbReference>
<name>A0A1X2GXP0_9FUNG</name>